<name>A0A6J3RVM6_TURTR</name>
<accession>A0A6J3RVM6</accession>
<dbReference type="Proteomes" id="UP000245320">
    <property type="component" value="Chromosome 9"/>
</dbReference>
<dbReference type="OrthoDB" id="9809504at2759"/>
<evidence type="ECO:0000313" key="3">
    <source>
        <dbReference type="RefSeq" id="XP_033718580.1"/>
    </source>
</evidence>
<dbReference type="AlphaFoldDB" id="A0A6J3RVM6"/>
<reference evidence="3" key="1">
    <citation type="submission" date="2025-08" db="UniProtKB">
        <authorList>
            <consortium name="RefSeq"/>
        </authorList>
    </citation>
    <scope>IDENTIFICATION</scope>
    <source>
        <tissue evidence="3">Spleen</tissue>
    </source>
</reference>
<dbReference type="InParanoid" id="A0A6J3RVM6"/>
<keyword evidence="2" id="KW-1185">Reference proteome</keyword>
<sequence>MQLRIWYWDAQSADLRRQSGRPVGRRGTGGLSQDVGPGPAGRGVAARGGAAGQGGRGAEEVRSSRLGAGPQCRPGSGATTRGPGARGGRGSLRSKSCSAAGNRGGGGTTRSSCSSSSTWSPFMKNLLLDLSRRMRLSQKTVYQMSQAMNMPGNFWPTHQPKDFGCHWGKKSKSCSAHEDPMYDIIRENKRHEKDVRLLSP</sequence>
<proteinExistence type="predicted"/>
<evidence type="ECO:0000256" key="1">
    <source>
        <dbReference type="SAM" id="MobiDB-lite"/>
    </source>
</evidence>
<organism evidence="2 3">
    <name type="scientific">Tursiops truncatus</name>
    <name type="common">Atlantic bottle-nosed dolphin</name>
    <name type="synonym">Delphinus truncatus</name>
    <dbReference type="NCBI Taxonomy" id="9739"/>
    <lineage>
        <taxon>Eukaryota</taxon>
        <taxon>Metazoa</taxon>
        <taxon>Chordata</taxon>
        <taxon>Craniata</taxon>
        <taxon>Vertebrata</taxon>
        <taxon>Euteleostomi</taxon>
        <taxon>Mammalia</taxon>
        <taxon>Eutheria</taxon>
        <taxon>Laurasiatheria</taxon>
        <taxon>Artiodactyla</taxon>
        <taxon>Whippomorpha</taxon>
        <taxon>Cetacea</taxon>
        <taxon>Odontoceti</taxon>
        <taxon>Delphinidae</taxon>
        <taxon>Tursiops</taxon>
    </lineage>
</organism>
<feature type="region of interest" description="Disordered" evidence="1">
    <location>
        <begin position="15"/>
        <end position="116"/>
    </location>
</feature>
<feature type="compositionally biased region" description="Low complexity" evidence="1">
    <location>
        <begin position="73"/>
        <end position="83"/>
    </location>
</feature>
<protein>
    <submittedName>
        <fullName evidence="3">Translation initiation factor IF-2-like</fullName>
    </submittedName>
</protein>
<gene>
    <name evidence="3" type="primary">LOC101323599</name>
</gene>
<dbReference type="RefSeq" id="XP_033718580.1">
    <property type="nucleotide sequence ID" value="XM_033862689.1"/>
</dbReference>
<evidence type="ECO:0000313" key="2">
    <source>
        <dbReference type="Proteomes" id="UP000245320"/>
    </source>
</evidence>